<feature type="region of interest" description="Disordered" evidence="1">
    <location>
        <begin position="1"/>
        <end position="29"/>
    </location>
</feature>
<keyword evidence="4" id="KW-1185">Reference proteome</keyword>
<evidence type="ECO:0000313" key="4">
    <source>
        <dbReference type="Proteomes" id="UP000242180"/>
    </source>
</evidence>
<name>A0A1X2HEJ2_SYNRA</name>
<dbReference type="AlphaFoldDB" id="A0A1X2HEJ2"/>
<protein>
    <submittedName>
        <fullName evidence="2">Uncharacterized protein</fullName>
    </submittedName>
</protein>
<gene>
    <name evidence="2" type="ORF">BCR43DRAFT_489607</name>
    <name evidence="3" type="ORF">BCR43DRAFT_489618</name>
</gene>
<comment type="caution">
    <text evidence="2">The sequence shown here is derived from an EMBL/GenBank/DDBJ whole genome shotgun (WGS) entry which is preliminary data.</text>
</comment>
<feature type="compositionally biased region" description="Polar residues" evidence="1">
    <location>
        <begin position="9"/>
        <end position="20"/>
    </location>
</feature>
<dbReference type="Proteomes" id="UP000242180">
    <property type="component" value="Unassembled WGS sequence"/>
</dbReference>
<evidence type="ECO:0000256" key="1">
    <source>
        <dbReference type="SAM" id="MobiDB-lite"/>
    </source>
</evidence>
<reference evidence="2 4" key="1">
    <citation type="submission" date="2016-07" db="EMBL/GenBank/DDBJ databases">
        <title>Pervasive Adenine N6-methylation of Active Genes in Fungi.</title>
        <authorList>
            <consortium name="DOE Joint Genome Institute"/>
            <person name="Mondo S.J."/>
            <person name="Dannebaum R.O."/>
            <person name="Kuo R.C."/>
            <person name="Labutti K."/>
            <person name="Haridas S."/>
            <person name="Kuo A."/>
            <person name="Salamov A."/>
            <person name="Ahrendt S.R."/>
            <person name="Lipzen A."/>
            <person name="Sullivan W."/>
            <person name="Andreopoulos W.B."/>
            <person name="Clum A."/>
            <person name="Lindquist E."/>
            <person name="Daum C."/>
            <person name="Ramamoorthy G.K."/>
            <person name="Gryganskyi A."/>
            <person name="Culley D."/>
            <person name="Magnuson J.K."/>
            <person name="James T.Y."/>
            <person name="O'Malley M.A."/>
            <person name="Stajich J.E."/>
            <person name="Spatafora J.W."/>
            <person name="Visel A."/>
            <person name="Grigoriev I.V."/>
        </authorList>
    </citation>
    <scope>NUCLEOTIDE SEQUENCE [LARGE SCALE GENOMIC DNA]</scope>
    <source>
        <strain evidence="2 4">NRRL 2496</strain>
    </source>
</reference>
<feature type="non-terminal residue" evidence="2">
    <location>
        <position position="1"/>
    </location>
</feature>
<evidence type="ECO:0000313" key="2">
    <source>
        <dbReference type="EMBL" id="ORY97330.1"/>
    </source>
</evidence>
<dbReference type="EMBL" id="MCGN01000004">
    <property type="protein sequence ID" value="ORY97330.1"/>
    <property type="molecule type" value="Genomic_DNA"/>
</dbReference>
<evidence type="ECO:0000313" key="3">
    <source>
        <dbReference type="EMBL" id="ORY97337.1"/>
    </source>
</evidence>
<dbReference type="EMBL" id="MCGN01000004">
    <property type="protein sequence ID" value="ORY97337.1"/>
    <property type="molecule type" value="Genomic_DNA"/>
</dbReference>
<organism evidence="2 4">
    <name type="scientific">Syncephalastrum racemosum</name>
    <name type="common">Filamentous fungus</name>
    <dbReference type="NCBI Taxonomy" id="13706"/>
    <lineage>
        <taxon>Eukaryota</taxon>
        <taxon>Fungi</taxon>
        <taxon>Fungi incertae sedis</taxon>
        <taxon>Mucoromycota</taxon>
        <taxon>Mucoromycotina</taxon>
        <taxon>Mucoromycetes</taxon>
        <taxon>Mucorales</taxon>
        <taxon>Syncephalastraceae</taxon>
        <taxon>Syncephalastrum</taxon>
    </lineage>
</organism>
<sequence length="52" mass="6226">YEEQKTRKTLSSYARQQNTDASRDRHKANKSSCLKTTIMVWRSLLKKHLLFK</sequence>
<accession>A0A1X2HEJ2</accession>
<dbReference type="InParanoid" id="A0A1X2HEJ2"/>
<proteinExistence type="predicted"/>